<proteinExistence type="predicted"/>
<dbReference type="OrthoDB" id="7916800at2"/>
<dbReference type="EMBL" id="OCPC01000003">
    <property type="protein sequence ID" value="SOE17291.1"/>
    <property type="molecule type" value="Genomic_DNA"/>
</dbReference>
<dbReference type="RefSeq" id="WP_097108238.1">
    <property type="nucleotide sequence ID" value="NZ_OCPC01000003.1"/>
</dbReference>
<gene>
    <name evidence="1" type="ORF">SAMN05877838_2189</name>
</gene>
<protein>
    <submittedName>
        <fullName evidence="1">Uncharacterized protein</fullName>
    </submittedName>
</protein>
<accession>A0A286IB46</accession>
<evidence type="ECO:0000313" key="1">
    <source>
        <dbReference type="EMBL" id="SOE17291.1"/>
    </source>
</evidence>
<keyword evidence="2" id="KW-1185">Reference proteome</keyword>
<organism evidence="1 2">
    <name type="scientific">Hoeflea halophila</name>
    <dbReference type="NCBI Taxonomy" id="714899"/>
    <lineage>
        <taxon>Bacteria</taxon>
        <taxon>Pseudomonadati</taxon>
        <taxon>Pseudomonadota</taxon>
        <taxon>Alphaproteobacteria</taxon>
        <taxon>Hyphomicrobiales</taxon>
        <taxon>Rhizobiaceae</taxon>
        <taxon>Hoeflea</taxon>
    </lineage>
</organism>
<dbReference type="Proteomes" id="UP000219465">
    <property type="component" value="Unassembled WGS sequence"/>
</dbReference>
<evidence type="ECO:0000313" key="2">
    <source>
        <dbReference type="Proteomes" id="UP000219465"/>
    </source>
</evidence>
<sequence>MPIHPSQDWSDNPQTEQKIVYVRQMLGELGTVARSENADMLCYLIEMAYLEAGDVLDGKRPLHLADKAP</sequence>
<name>A0A286IB46_9HYPH</name>
<dbReference type="AlphaFoldDB" id="A0A286IB46"/>
<reference evidence="2" key="1">
    <citation type="submission" date="2017-08" db="EMBL/GenBank/DDBJ databases">
        <authorList>
            <person name="Varghese N."/>
            <person name="Submissions S."/>
        </authorList>
    </citation>
    <scope>NUCLEOTIDE SEQUENCE [LARGE SCALE GENOMIC DNA]</scope>
    <source>
        <strain evidence="2">KCTC 23107</strain>
    </source>
</reference>